<evidence type="ECO:0000313" key="2">
    <source>
        <dbReference type="Proteomes" id="UP000229098"/>
    </source>
</evidence>
<dbReference type="Proteomes" id="UP000229098">
    <property type="component" value="Unassembled WGS sequence"/>
</dbReference>
<proteinExistence type="predicted"/>
<gene>
    <name evidence="1" type="ORF">COU90_02980</name>
</gene>
<reference evidence="2" key="1">
    <citation type="submission" date="2017-09" db="EMBL/GenBank/DDBJ databases">
        <title>Depth-based differentiation of microbial function through sediment-hosted aquifers and enrichment of novel symbionts in the deep terrestrial subsurface.</title>
        <authorList>
            <person name="Probst A.J."/>
            <person name="Ladd B."/>
            <person name="Jarett J.K."/>
            <person name="Geller-Mcgrath D.E."/>
            <person name="Sieber C.M.K."/>
            <person name="Emerson J.B."/>
            <person name="Anantharaman K."/>
            <person name="Thomas B.C."/>
            <person name="Malmstrom R."/>
            <person name="Stieglmeier M."/>
            <person name="Klingl A."/>
            <person name="Woyke T."/>
            <person name="Ryan C.M."/>
            <person name="Banfield J.F."/>
        </authorList>
    </citation>
    <scope>NUCLEOTIDE SEQUENCE [LARGE SCALE GENOMIC DNA]</scope>
</reference>
<accession>A0A2M8KWS6</accession>
<name>A0A2M8KWS6_9BACT</name>
<organism evidence="1 2">
    <name type="scientific">Candidatus Ryanbacteria bacterium CG10_big_fil_rev_8_21_14_0_10_43_42</name>
    <dbReference type="NCBI Taxonomy" id="1974864"/>
    <lineage>
        <taxon>Bacteria</taxon>
        <taxon>Candidatus Ryaniibacteriota</taxon>
    </lineage>
</organism>
<comment type="caution">
    <text evidence="1">The sequence shown here is derived from an EMBL/GenBank/DDBJ whole genome shotgun (WGS) entry which is preliminary data.</text>
</comment>
<protein>
    <submittedName>
        <fullName evidence="1">Uncharacterized protein</fullName>
    </submittedName>
</protein>
<dbReference type="AlphaFoldDB" id="A0A2M8KWS6"/>
<dbReference type="EMBL" id="PFEF01000006">
    <property type="protein sequence ID" value="PJE64388.1"/>
    <property type="molecule type" value="Genomic_DNA"/>
</dbReference>
<dbReference type="PROSITE" id="PS51257">
    <property type="entry name" value="PROKAR_LIPOPROTEIN"/>
    <property type="match status" value="1"/>
</dbReference>
<sequence length="77" mass="8149">MKVYIFLSLVAANIATLGIMACSLSHGVYCLGSEICAVIIGVCTIGMPIATRIIAPADSPAELHFSPRHNDIIVVHK</sequence>
<evidence type="ECO:0000313" key="1">
    <source>
        <dbReference type="EMBL" id="PJE64388.1"/>
    </source>
</evidence>